<protein>
    <submittedName>
        <fullName evidence="1">Uncharacterized protein</fullName>
    </submittedName>
</protein>
<accession>A0A7G1KPH5</accession>
<organism evidence="1 2">
    <name type="scientific">Nocardia wallacei</name>
    <dbReference type="NCBI Taxonomy" id="480035"/>
    <lineage>
        <taxon>Bacteria</taxon>
        <taxon>Bacillati</taxon>
        <taxon>Actinomycetota</taxon>
        <taxon>Actinomycetes</taxon>
        <taxon>Mycobacteriales</taxon>
        <taxon>Nocardiaceae</taxon>
        <taxon>Nocardia</taxon>
    </lineage>
</organism>
<reference evidence="1 2" key="1">
    <citation type="submission" date="2020-08" db="EMBL/GenBank/DDBJ databases">
        <title>Genome Sequencing of Nocardia wallacei strain FMUON74 and assembly.</title>
        <authorList>
            <person name="Toyokawa M."/>
            <person name="Uesaka K."/>
        </authorList>
    </citation>
    <scope>NUCLEOTIDE SEQUENCE [LARGE SCALE GENOMIC DNA]</scope>
    <source>
        <strain evidence="1 2">FMUON74</strain>
    </source>
</reference>
<keyword evidence="2" id="KW-1185">Reference proteome</keyword>
<dbReference type="KEGG" id="nwl:NWFMUON74_49240"/>
<dbReference type="Proteomes" id="UP000516173">
    <property type="component" value="Chromosome"/>
</dbReference>
<sequence>MGDNWSECWAGDGFGQGVQMGRHTKPQPARGLDEAHQAGLVGGGRVLGGRGSGSSSGWVVGEVGRVVAVVVGIGGG</sequence>
<evidence type="ECO:0000313" key="2">
    <source>
        <dbReference type="Proteomes" id="UP000516173"/>
    </source>
</evidence>
<evidence type="ECO:0000313" key="1">
    <source>
        <dbReference type="EMBL" id="BCK57152.1"/>
    </source>
</evidence>
<dbReference type="AlphaFoldDB" id="A0A7G1KPH5"/>
<name>A0A7G1KPH5_9NOCA</name>
<gene>
    <name evidence="1" type="ORF">NWFMUON74_49240</name>
</gene>
<proteinExistence type="predicted"/>
<dbReference type="EMBL" id="AP023396">
    <property type="protein sequence ID" value="BCK57152.1"/>
    <property type="molecule type" value="Genomic_DNA"/>
</dbReference>